<accession>A0ABR6XK40</accession>
<dbReference type="CDD" id="cd00570">
    <property type="entry name" value="GST_N_family"/>
    <property type="match status" value="1"/>
</dbReference>
<dbReference type="Gene3D" id="3.40.30.10">
    <property type="entry name" value="Glutaredoxin"/>
    <property type="match status" value="1"/>
</dbReference>
<gene>
    <name evidence="2" type="ORF">H8K26_17485</name>
</gene>
<evidence type="ECO:0000259" key="1">
    <source>
        <dbReference type="PROSITE" id="PS50404"/>
    </source>
</evidence>
<dbReference type="PANTHER" id="PTHR42673">
    <property type="entry name" value="MALEYLACETOACETATE ISOMERASE"/>
    <property type="match status" value="1"/>
</dbReference>
<dbReference type="Gene3D" id="1.20.1050.10">
    <property type="match status" value="1"/>
</dbReference>
<dbReference type="EMBL" id="JACOFT010000009">
    <property type="protein sequence ID" value="MBC3813236.1"/>
    <property type="molecule type" value="Genomic_DNA"/>
</dbReference>
<dbReference type="PANTHER" id="PTHR42673:SF21">
    <property type="entry name" value="GLUTATHIONE S-TRANSFERASE YFCF"/>
    <property type="match status" value="1"/>
</dbReference>
<name>A0ABR6XK40_9BURK</name>
<organism evidence="2 3">
    <name type="scientific">Undibacterium aquatile</name>
    <dbReference type="NCBI Taxonomy" id="1537398"/>
    <lineage>
        <taxon>Bacteria</taxon>
        <taxon>Pseudomonadati</taxon>
        <taxon>Pseudomonadota</taxon>
        <taxon>Betaproteobacteria</taxon>
        <taxon>Burkholderiales</taxon>
        <taxon>Oxalobacteraceae</taxon>
        <taxon>Undibacterium</taxon>
    </lineage>
</organism>
<feature type="domain" description="GST N-terminal" evidence="1">
    <location>
        <begin position="1"/>
        <end position="78"/>
    </location>
</feature>
<dbReference type="InterPro" id="IPR036249">
    <property type="entry name" value="Thioredoxin-like_sf"/>
</dbReference>
<dbReference type="Proteomes" id="UP000637632">
    <property type="component" value="Unassembled WGS sequence"/>
</dbReference>
<evidence type="ECO:0000313" key="2">
    <source>
        <dbReference type="EMBL" id="MBC3813236.1"/>
    </source>
</evidence>
<dbReference type="InterPro" id="IPR004045">
    <property type="entry name" value="Glutathione_S-Trfase_N"/>
</dbReference>
<keyword evidence="3" id="KW-1185">Reference proteome</keyword>
<reference evidence="2 3" key="1">
    <citation type="submission" date="2020-08" db="EMBL/GenBank/DDBJ databases">
        <title>Novel species isolated from subtropical streams in China.</title>
        <authorList>
            <person name="Lu H."/>
        </authorList>
    </citation>
    <scope>NUCLEOTIDE SEQUENCE [LARGE SCALE GENOMIC DNA]</scope>
    <source>
        <strain evidence="2 3">CCTCC AB 2015119</strain>
    </source>
</reference>
<proteinExistence type="predicted"/>
<sequence length="209" mass="22992">MKLIGMLDSPYVRRVAISLQLLGIDFEHQSLSVFRGYAEFQRINPVVKAPTLVCDDGCVIMDSTLILQYAEALARPRTLLPSDVQGLQHELHLIGLALAATEKSVQIVYERNLRPSEKLHEPWLNRISEQVLAAYTELESALAATPLARTSASLSQAGVTIGVAWHFTQQMIPETVPEASFPLLAAYSQALEALPEFRAAPHGDGTYVK</sequence>
<evidence type="ECO:0000313" key="3">
    <source>
        <dbReference type="Proteomes" id="UP000637632"/>
    </source>
</evidence>
<protein>
    <submittedName>
        <fullName evidence="2">Glutathione S-transferase</fullName>
    </submittedName>
</protein>
<dbReference type="PROSITE" id="PS50404">
    <property type="entry name" value="GST_NTER"/>
    <property type="match status" value="1"/>
</dbReference>
<dbReference type="RefSeq" id="WP_190481324.1">
    <property type="nucleotide sequence ID" value="NZ_JACOFT010000009.1"/>
</dbReference>
<dbReference type="CDD" id="cd03205">
    <property type="entry name" value="GST_C_6"/>
    <property type="match status" value="1"/>
</dbReference>
<dbReference type="Pfam" id="PF13417">
    <property type="entry name" value="GST_N_3"/>
    <property type="match status" value="1"/>
</dbReference>
<comment type="caution">
    <text evidence="2">The sequence shown here is derived from an EMBL/GenBank/DDBJ whole genome shotgun (WGS) entry which is preliminary data.</text>
</comment>
<dbReference type="SUPFAM" id="SSF52833">
    <property type="entry name" value="Thioredoxin-like"/>
    <property type="match status" value="1"/>
</dbReference>